<keyword evidence="6 8" id="KW-0378">Hydrolase</keyword>
<dbReference type="GO" id="GO:0004643">
    <property type="term" value="F:phosphoribosylaminoimidazolecarboxamide formyltransferase activity"/>
    <property type="evidence" value="ECO:0007669"/>
    <property type="project" value="UniProtKB-UniRule"/>
</dbReference>
<evidence type="ECO:0000256" key="1">
    <source>
        <dbReference type="ARBA" id="ARBA00004844"/>
    </source>
</evidence>
<accession>A0A1F7IZZ2</accession>
<dbReference type="NCBIfam" id="NF002049">
    <property type="entry name" value="PRK00881.1"/>
    <property type="match status" value="1"/>
</dbReference>
<dbReference type="AlphaFoldDB" id="A0A1F7IZZ2"/>
<dbReference type="GO" id="GO:0005829">
    <property type="term" value="C:cytosol"/>
    <property type="evidence" value="ECO:0007669"/>
    <property type="project" value="TreeGrafter"/>
</dbReference>
<comment type="caution">
    <text evidence="10">The sequence shown here is derived from an EMBL/GenBank/DDBJ whole genome shotgun (WGS) entry which is preliminary data.</text>
</comment>
<dbReference type="HAMAP" id="MF_00139">
    <property type="entry name" value="PurH"/>
    <property type="match status" value="1"/>
</dbReference>
<dbReference type="UniPathway" id="UPA00074">
    <property type="reaction ID" value="UER00133"/>
</dbReference>
<evidence type="ECO:0000313" key="11">
    <source>
        <dbReference type="Proteomes" id="UP000177141"/>
    </source>
</evidence>
<dbReference type="SUPFAM" id="SSF53927">
    <property type="entry name" value="Cytidine deaminase-like"/>
    <property type="match status" value="1"/>
</dbReference>
<dbReference type="Pfam" id="PF02142">
    <property type="entry name" value="MGS"/>
    <property type="match status" value="1"/>
</dbReference>
<evidence type="ECO:0000256" key="2">
    <source>
        <dbReference type="ARBA" id="ARBA00004954"/>
    </source>
</evidence>
<evidence type="ECO:0000256" key="4">
    <source>
        <dbReference type="ARBA" id="ARBA00022679"/>
    </source>
</evidence>
<name>A0A1F7IZZ2_9BACT</name>
<comment type="catalytic activity">
    <reaction evidence="8">
        <text>IMP + H2O = 5-formamido-1-(5-phospho-D-ribosyl)imidazole-4-carboxamide</text>
        <dbReference type="Rhea" id="RHEA:18445"/>
        <dbReference type="ChEBI" id="CHEBI:15377"/>
        <dbReference type="ChEBI" id="CHEBI:58053"/>
        <dbReference type="ChEBI" id="CHEBI:58467"/>
        <dbReference type="EC" id="3.5.4.10"/>
    </reaction>
</comment>
<proteinExistence type="inferred from homology"/>
<dbReference type="CDD" id="cd01421">
    <property type="entry name" value="IMPCH"/>
    <property type="match status" value="1"/>
</dbReference>
<keyword evidence="4 8" id="KW-0808">Transferase</keyword>
<dbReference type="GO" id="GO:0003937">
    <property type="term" value="F:IMP cyclohydrolase activity"/>
    <property type="evidence" value="ECO:0007669"/>
    <property type="project" value="UniProtKB-UniRule"/>
</dbReference>
<dbReference type="InterPro" id="IPR036914">
    <property type="entry name" value="MGS-like_dom_sf"/>
</dbReference>
<organism evidence="10 11">
    <name type="scientific">Candidatus Roizmanbacteria bacterium RIFCSPLOWO2_01_FULL_38_12</name>
    <dbReference type="NCBI Taxonomy" id="1802061"/>
    <lineage>
        <taxon>Bacteria</taxon>
        <taxon>Candidatus Roizmaniibacteriota</taxon>
    </lineage>
</organism>
<dbReference type="PIRSF" id="PIRSF000414">
    <property type="entry name" value="AICARFT_IMPCHas"/>
    <property type="match status" value="1"/>
</dbReference>
<dbReference type="InterPro" id="IPR016193">
    <property type="entry name" value="Cytidine_deaminase-like"/>
</dbReference>
<dbReference type="EC" id="2.1.2.3" evidence="8"/>
<dbReference type="EC" id="3.5.4.10" evidence="8"/>
<dbReference type="SMART" id="SM00851">
    <property type="entry name" value="MGS"/>
    <property type="match status" value="1"/>
</dbReference>
<dbReference type="PANTHER" id="PTHR11692">
    <property type="entry name" value="BIFUNCTIONAL PURINE BIOSYNTHESIS PROTEIN PURH"/>
    <property type="match status" value="1"/>
</dbReference>
<dbReference type="GO" id="GO:0006189">
    <property type="term" value="P:'de novo' IMP biosynthetic process"/>
    <property type="evidence" value="ECO:0007669"/>
    <property type="project" value="UniProtKB-UniRule"/>
</dbReference>
<keyword evidence="7 8" id="KW-0511">Multifunctional enzyme</keyword>
<gene>
    <name evidence="8" type="primary">purH</name>
    <name evidence="10" type="ORF">A3A93_02455</name>
</gene>
<dbReference type="FunFam" id="3.40.50.1380:FF:000001">
    <property type="entry name" value="Bifunctional purine biosynthesis protein PurH"/>
    <property type="match status" value="1"/>
</dbReference>
<dbReference type="InterPro" id="IPR024051">
    <property type="entry name" value="AICAR_Tfase_dup_dom_sf"/>
</dbReference>
<dbReference type="InterPro" id="IPR011607">
    <property type="entry name" value="MGS-like_dom"/>
</dbReference>
<dbReference type="SMART" id="SM00798">
    <property type="entry name" value="AICARFT_IMPCHas"/>
    <property type="match status" value="1"/>
</dbReference>
<dbReference type="PANTHER" id="PTHR11692:SF0">
    <property type="entry name" value="BIFUNCTIONAL PURINE BIOSYNTHESIS PROTEIN ATIC"/>
    <property type="match status" value="1"/>
</dbReference>
<protein>
    <recommendedName>
        <fullName evidence="8">Bifunctional purine biosynthesis protein PurH</fullName>
    </recommendedName>
    <domain>
        <recommendedName>
            <fullName evidence="8">Phosphoribosylaminoimidazolecarboxamide formyltransferase</fullName>
            <ecNumber evidence="8">2.1.2.3</ecNumber>
        </recommendedName>
        <alternativeName>
            <fullName evidence="8">AICAR transformylase</fullName>
        </alternativeName>
    </domain>
    <domain>
        <recommendedName>
            <fullName evidence="8">IMP cyclohydrolase</fullName>
            <ecNumber evidence="8">3.5.4.10</ecNumber>
        </recommendedName>
        <alternativeName>
            <fullName evidence="8">ATIC</fullName>
        </alternativeName>
        <alternativeName>
            <fullName evidence="8">IMP synthase</fullName>
        </alternativeName>
        <alternativeName>
            <fullName evidence="8">Inosinicase</fullName>
        </alternativeName>
    </domain>
</protein>
<evidence type="ECO:0000256" key="6">
    <source>
        <dbReference type="ARBA" id="ARBA00022801"/>
    </source>
</evidence>
<comment type="similarity">
    <text evidence="3 8">Belongs to the PurH family.</text>
</comment>
<dbReference type="STRING" id="1802061.A3A93_02455"/>
<dbReference type="SUPFAM" id="SSF52335">
    <property type="entry name" value="Methylglyoxal synthase-like"/>
    <property type="match status" value="1"/>
</dbReference>
<dbReference type="Gene3D" id="3.40.140.20">
    <property type="match status" value="2"/>
</dbReference>
<evidence type="ECO:0000256" key="8">
    <source>
        <dbReference type="HAMAP-Rule" id="MF_00139"/>
    </source>
</evidence>
<evidence type="ECO:0000256" key="7">
    <source>
        <dbReference type="ARBA" id="ARBA00023268"/>
    </source>
</evidence>
<dbReference type="Proteomes" id="UP000177141">
    <property type="component" value="Unassembled WGS sequence"/>
</dbReference>
<dbReference type="Gene3D" id="3.40.50.1380">
    <property type="entry name" value="Methylglyoxal synthase-like domain"/>
    <property type="match status" value="1"/>
</dbReference>
<dbReference type="InterPro" id="IPR002695">
    <property type="entry name" value="PurH-like"/>
</dbReference>
<evidence type="ECO:0000256" key="3">
    <source>
        <dbReference type="ARBA" id="ARBA00007667"/>
    </source>
</evidence>
<feature type="domain" description="MGS-like" evidence="9">
    <location>
        <begin position="1"/>
        <end position="148"/>
    </location>
</feature>
<comment type="pathway">
    <text evidence="2 8">Purine metabolism; IMP biosynthesis via de novo pathway; 5-formamido-1-(5-phospho-D-ribosyl)imidazole-4-carboxamide from 5-amino-1-(5-phospho-D-ribosyl)imidazole-4-carboxamide (10-formyl THF route): step 1/1.</text>
</comment>
<keyword evidence="5 8" id="KW-0658">Purine biosynthesis</keyword>
<dbReference type="EMBL" id="MGAL01000009">
    <property type="protein sequence ID" value="OGK48937.1"/>
    <property type="molecule type" value="Genomic_DNA"/>
</dbReference>
<reference evidence="10 11" key="1">
    <citation type="journal article" date="2016" name="Nat. Commun.">
        <title>Thousands of microbial genomes shed light on interconnected biogeochemical processes in an aquifer system.</title>
        <authorList>
            <person name="Anantharaman K."/>
            <person name="Brown C.T."/>
            <person name="Hug L.A."/>
            <person name="Sharon I."/>
            <person name="Castelle C.J."/>
            <person name="Probst A.J."/>
            <person name="Thomas B.C."/>
            <person name="Singh A."/>
            <person name="Wilkins M.J."/>
            <person name="Karaoz U."/>
            <person name="Brodie E.L."/>
            <person name="Williams K.H."/>
            <person name="Hubbard S.S."/>
            <person name="Banfield J.F."/>
        </authorList>
    </citation>
    <scope>NUCLEOTIDE SEQUENCE [LARGE SCALE GENOMIC DNA]</scope>
</reference>
<evidence type="ECO:0000259" key="9">
    <source>
        <dbReference type="PROSITE" id="PS51855"/>
    </source>
</evidence>
<evidence type="ECO:0000256" key="5">
    <source>
        <dbReference type="ARBA" id="ARBA00022755"/>
    </source>
</evidence>
<evidence type="ECO:0000313" key="10">
    <source>
        <dbReference type="EMBL" id="OGK48937.1"/>
    </source>
</evidence>
<dbReference type="Pfam" id="PF01808">
    <property type="entry name" value="AICARFT_IMPCHas"/>
    <property type="match status" value="1"/>
</dbReference>
<sequence>MKRSQKYALISVYDKTGIVDFAKQLHSLGYKIISTGGTGKVLKDHNILFVPIQEITGNPESFDGRMKTISFEIESGILYDRKNKSHQKQASELGIKDIDMVVCNLYPFEKTISKKNVKLDEAIENIDVGGPTMLRAAAKNFKNVLVVVDPDDYENISGSLMKKSVNSTMRQNLAAKAFSHLSFYDSQIASYLDNLSFPRRRESTGSSDVRSGYDKSLFPEIYTIPGRKLFDLRYGENPHQSGAVYIEPNSSSPFAKLQRLAGRKLSLINVTDINAGLESLQFFKEPAAVVLKHNSPCGISLGKNAKEALAQAIESDPESAFGGVIVMNKPMDKKIAEEIVAFKDERHSNIDIVAVPEISNDALELLKKLRKTLGIYTFGNFSETNMNRKNVKPIQGGFVLQDGDIDVEKSLKNWEIVTKVKPSKKQLDQMKIAWKFIMRIPSNSIIVVDRDLPMTRGIGSRQTSRVRATKIALEQAKKFAKGGILASDSFFPFDDSVKLSAKYGIGAIIEQGDSINDKESIKAANEAEIPMVFTHRRAFWH</sequence>
<dbReference type="PROSITE" id="PS51855">
    <property type="entry name" value="MGS"/>
    <property type="match status" value="1"/>
</dbReference>
<comment type="catalytic activity">
    <reaction evidence="8">
        <text>(6R)-10-formyltetrahydrofolate + 5-amino-1-(5-phospho-beta-D-ribosyl)imidazole-4-carboxamide = 5-formamido-1-(5-phospho-D-ribosyl)imidazole-4-carboxamide + (6S)-5,6,7,8-tetrahydrofolate</text>
        <dbReference type="Rhea" id="RHEA:22192"/>
        <dbReference type="ChEBI" id="CHEBI:57453"/>
        <dbReference type="ChEBI" id="CHEBI:58467"/>
        <dbReference type="ChEBI" id="CHEBI:58475"/>
        <dbReference type="ChEBI" id="CHEBI:195366"/>
        <dbReference type="EC" id="2.1.2.3"/>
    </reaction>
</comment>
<comment type="pathway">
    <text evidence="1 8">Purine metabolism; IMP biosynthesis via de novo pathway; IMP from 5-formamido-1-(5-phospho-D-ribosyl)imidazole-4-carboxamide: step 1/1.</text>
</comment>
<comment type="domain">
    <text evidence="8">The IMP cyclohydrolase activity resides in the N-terminal region.</text>
</comment>